<feature type="compositionally biased region" description="Basic and acidic residues" evidence="1">
    <location>
        <begin position="1"/>
        <end position="20"/>
    </location>
</feature>
<feature type="domain" description="Spore coat protein X/V" evidence="3">
    <location>
        <begin position="37"/>
        <end position="91"/>
    </location>
</feature>
<keyword evidence="2" id="KW-0812">Transmembrane</keyword>
<dbReference type="EMBL" id="JBHUML010000002">
    <property type="protein sequence ID" value="MFD2705209.1"/>
    <property type="molecule type" value="Genomic_DNA"/>
</dbReference>
<feature type="region of interest" description="Disordered" evidence="1">
    <location>
        <begin position="1"/>
        <end position="42"/>
    </location>
</feature>
<gene>
    <name evidence="4" type="ORF">ACFSUB_06985</name>
</gene>
<dbReference type="Proteomes" id="UP001597520">
    <property type="component" value="Unassembled WGS sequence"/>
</dbReference>
<feature type="domain" description="Spore coat protein X/V" evidence="3">
    <location>
        <begin position="99"/>
        <end position="156"/>
    </location>
</feature>
<organism evidence="4 5">
    <name type="scientific">Salibacterium lacus</name>
    <dbReference type="NCBI Taxonomy" id="1898109"/>
    <lineage>
        <taxon>Bacteria</taxon>
        <taxon>Bacillati</taxon>
        <taxon>Bacillota</taxon>
        <taxon>Bacilli</taxon>
        <taxon>Bacillales</taxon>
        <taxon>Bacillaceae</taxon>
    </lineage>
</organism>
<evidence type="ECO:0000313" key="4">
    <source>
        <dbReference type="EMBL" id="MFD2705209.1"/>
    </source>
</evidence>
<dbReference type="InterPro" id="IPR011428">
    <property type="entry name" value="Spore_coat_X/V"/>
</dbReference>
<dbReference type="RefSeq" id="WP_380712470.1">
    <property type="nucleotide sequence ID" value="NZ_JBHUML010000002.1"/>
</dbReference>
<feature type="transmembrane region" description="Helical" evidence="2">
    <location>
        <begin position="136"/>
        <end position="156"/>
    </location>
</feature>
<reference evidence="5" key="1">
    <citation type="journal article" date="2019" name="Int. J. Syst. Evol. Microbiol.">
        <title>The Global Catalogue of Microorganisms (GCM) 10K type strain sequencing project: providing services to taxonomists for standard genome sequencing and annotation.</title>
        <authorList>
            <consortium name="The Broad Institute Genomics Platform"/>
            <consortium name="The Broad Institute Genome Sequencing Center for Infectious Disease"/>
            <person name="Wu L."/>
            <person name="Ma J."/>
        </authorList>
    </citation>
    <scope>NUCLEOTIDE SEQUENCE [LARGE SCALE GENOMIC DNA]</scope>
    <source>
        <strain evidence="5">KCTC 33792</strain>
    </source>
</reference>
<keyword evidence="2" id="KW-0472">Membrane</keyword>
<accession>A0ABW5T1B8</accession>
<evidence type="ECO:0000256" key="1">
    <source>
        <dbReference type="SAM" id="MobiDB-lite"/>
    </source>
</evidence>
<dbReference type="Pfam" id="PF07552">
    <property type="entry name" value="Coat_X"/>
    <property type="match status" value="2"/>
</dbReference>
<proteinExistence type="predicted"/>
<sequence>MERNTRTREKDRKRNDRKWNALESSSENCCGGSGDSTQHGEQTNKTIQLSEEYIEIIDCCDVNISNTDIKGALNVQAGLQAAILILITVSIGGNSERAEAFTQDLIQSAKIKQQTYQHMYIENSRGVTMDMRDTQLAVNIQLLLQLLIAVAAALNIL</sequence>
<comment type="caution">
    <text evidence="4">The sequence shown here is derived from an EMBL/GenBank/DDBJ whole genome shotgun (WGS) entry which is preliminary data.</text>
</comment>
<keyword evidence="5" id="KW-1185">Reference proteome</keyword>
<name>A0ABW5T1B8_9BACI</name>
<protein>
    <submittedName>
        <fullName evidence="4">Spore coat protein</fullName>
    </submittedName>
</protein>
<evidence type="ECO:0000259" key="3">
    <source>
        <dbReference type="Pfam" id="PF07552"/>
    </source>
</evidence>
<evidence type="ECO:0000313" key="5">
    <source>
        <dbReference type="Proteomes" id="UP001597520"/>
    </source>
</evidence>
<keyword evidence="4" id="KW-0167">Capsid protein</keyword>
<evidence type="ECO:0000256" key="2">
    <source>
        <dbReference type="SAM" id="Phobius"/>
    </source>
</evidence>
<keyword evidence="4" id="KW-0946">Virion</keyword>
<keyword evidence="2" id="KW-1133">Transmembrane helix</keyword>